<name>A0A1X1UFW4_MYCFL</name>
<sequence length="63" mass="6335">MQVVRTALCTPLADTFGVAGATLDEAWVGAAGVGTTWLGLMPPSPTMKATAPAAPKVVIVILV</sequence>
<dbReference type="EMBL" id="LQOV01000006">
    <property type="protein sequence ID" value="ORV55704.1"/>
    <property type="molecule type" value="Genomic_DNA"/>
</dbReference>
<dbReference type="Proteomes" id="UP000193010">
    <property type="component" value="Unassembled WGS sequence"/>
</dbReference>
<gene>
    <name evidence="1" type="ORF">AWC05_10880</name>
</gene>
<organism evidence="1 2">
    <name type="scientific">Mycobacterium florentinum</name>
    <dbReference type="NCBI Taxonomy" id="292462"/>
    <lineage>
        <taxon>Bacteria</taxon>
        <taxon>Bacillati</taxon>
        <taxon>Actinomycetota</taxon>
        <taxon>Actinomycetes</taxon>
        <taxon>Mycobacteriales</taxon>
        <taxon>Mycobacteriaceae</taxon>
        <taxon>Mycobacterium</taxon>
        <taxon>Mycobacterium simiae complex</taxon>
    </lineage>
</organism>
<evidence type="ECO:0000313" key="2">
    <source>
        <dbReference type="Proteomes" id="UP000193010"/>
    </source>
</evidence>
<reference evidence="1 2" key="1">
    <citation type="submission" date="2016-01" db="EMBL/GenBank/DDBJ databases">
        <title>The new phylogeny of the genus Mycobacterium.</title>
        <authorList>
            <person name="Tarcisio F."/>
            <person name="Conor M."/>
            <person name="Antonella G."/>
            <person name="Elisabetta G."/>
            <person name="Giulia F.S."/>
            <person name="Sara T."/>
            <person name="Anna F."/>
            <person name="Clotilde B."/>
            <person name="Roberto B."/>
            <person name="Veronica D.S."/>
            <person name="Fabio R."/>
            <person name="Monica P."/>
            <person name="Olivier J."/>
            <person name="Enrico T."/>
            <person name="Nicola S."/>
        </authorList>
    </citation>
    <scope>NUCLEOTIDE SEQUENCE [LARGE SCALE GENOMIC DNA]</scope>
    <source>
        <strain evidence="1 2">DSM 44852</strain>
    </source>
</reference>
<evidence type="ECO:0000313" key="1">
    <source>
        <dbReference type="EMBL" id="ORV55704.1"/>
    </source>
</evidence>
<accession>A0A1X1UFW4</accession>
<comment type="caution">
    <text evidence="1">The sequence shown here is derived from an EMBL/GenBank/DDBJ whole genome shotgun (WGS) entry which is preliminary data.</text>
</comment>
<dbReference type="AlphaFoldDB" id="A0A1X1UFW4"/>
<keyword evidence="2" id="KW-1185">Reference proteome</keyword>
<protein>
    <submittedName>
        <fullName evidence="1">Uncharacterized protein</fullName>
    </submittedName>
</protein>
<proteinExistence type="predicted"/>